<dbReference type="AlphaFoldDB" id="A0A9D4LZU7"/>
<dbReference type="EMBL" id="JAIWYP010000002">
    <property type="protein sequence ID" value="KAH3866989.1"/>
    <property type="molecule type" value="Genomic_DNA"/>
</dbReference>
<proteinExistence type="predicted"/>
<protein>
    <submittedName>
        <fullName evidence="1">Uncharacterized protein</fullName>
    </submittedName>
</protein>
<organism evidence="1 2">
    <name type="scientific">Dreissena polymorpha</name>
    <name type="common">Zebra mussel</name>
    <name type="synonym">Mytilus polymorpha</name>
    <dbReference type="NCBI Taxonomy" id="45954"/>
    <lineage>
        <taxon>Eukaryota</taxon>
        <taxon>Metazoa</taxon>
        <taxon>Spiralia</taxon>
        <taxon>Lophotrochozoa</taxon>
        <taxon>Mollusca</taxon>
        <taxon>Bivalvia</taxon>
        <taxon>Autobranchia</taxon>
        <taxon>Heteroconchia</taxon>
        <taxon>Euheterodonta</taxon>
        <taxon>Imparidentia</taxon>
        <taxon>Neoheterodontei</taxon>
        <taxon>Myida</taxon>
        <taxon>Dreissenoidea</taxon>
        <taxon>Dreissenidae</taxon>
        <taxon>Dreissena</taxon>
    </lineage>
</organism>
<name>A0A9D4LZU7_DREPO</name>
<reference evidence="1" key="1">
    <citation type="journal article" date="2019" name="bioRxiv">
        <title>The Genome of the Zebra Mussel, Dreissena polymorpha: A Resource for Invasive Species Research.</title>
        <authorList>
            <person name="McCartney M.A."/>
            <person name="Auch B."/>
            <person name="Kono T."/>
            <person name="Mallez S."/>
            <person name="Zhang Y."/>
            <person name="Obille A."/>
            <person name="Becker A."/>
            <person name="Abrahante J.E."/>
            <person name="Garbe J."/>
            <person name="Badalamenti J.P."/>
            <person name="Herman A."/>
            <person name="Mangelson H."/>
            <person name="Liachko I."/>
            <person name="Sullivan S."/>
            <person name="Sone E.D."/>
            <person name="Koren S."/>
            <person name="Silverstein K.A.T."/>
            <person name="Beckman K.B."/>
            <person name="Gohl D.M."/>
        </authorList>
    </citation>
    <scope>NUCLEOTIDE SEQUENCE</scope>
    <source>
        <strain evidence="1">Duluth1</strain>
        <tissue evidence="1">Whole animal</tissue>
    </source>
</reference>
<reference evidence="1" key="2">
    <citation type="submission" date="2020-11" db="EMBL/GenBank/DDBJ databases">
        <authorList>
            <person name="McCartney M.A."/>
            <person name="Auch B."/>
            <person name="Kono T."/>
            <person name="Mallez S."/>
            <person name="Becker A."/>
            <person name="Gohl D.M."/>
            <person name="Silverstein K.A.T."/>
            <person name="Koren S."/>
            <person name="Bechman K.B."/>
            <person name="Herman A."/>
            <person name="Abrahante J.E."/>
            <person name="Garbe J."/>
        </authorList>
    </citation>
    <scope>NUCLEOTIDE SEQUENCE</scope>
    <source>
        <strain evidence="1">Duluth1</strain>
        <tissue evidence="1">Whole animal</tissue>
    </source>
</reference>
<accession>A0A9D4LZU7</accession>
<comment type="caution">
    <text evidence="1">The sequence shown here is derived from an EMBL/GenBank/DDBJ whole genome shotgun (WGS) entry which is preliminary data.</text>
</comment>
<sequence>MVTKTVLLSKTAHTRDEETNVNPIVSFTKETECSCKKEDFLSRDKNKAGMIALINTALTIRGCNVVVLPGDADVDIVKATVERSLHSTTTLIGEDTDLLILLLHYSTT</sequence>
<evidence type="ECO:0000313" key="2">
    <source>
        <dbReference type="Proteomes" id="UP000828390"/>
    </source>
</evidence>
<keyword evidence="2" id="KW-1185">Reference proteome</keyword>
<evidence type="ECO:0000313" key="1">
    <source>
        <dbReference type="EMBL" id="KAH3866989.1"/>
    </source>
</evidence>
<gene>
    <name evidence="1" type="ORF">DPMN_030113</name>
</gene>
<dbReference type="Proteomes" id="UP000828390">
    <property type="component" value="Unassembled WGS sequence"/>
</dbReference>